<protein>
    <recommendedName>
        <fullName evidence="11">ERCC4 domain-containing protein</fullName>
    </recommendedName>
</protein>
<keyword evidence="8" id="KW-0460">Magnesium</keyword>
<keyword evidence="4" id="KW-0479">Metal-binding</keyword>
<dbReference type="GO" id="GO:0000727">
    <property type="term" value="P:double-strand break repair via break-induced replication"/>
    <property type="evidence" value="ECO:0007669"/>
    <property type="project" value="TreeGrafter"/>
</dbReference>
<dbReference type="AlphaFoldDB" id="A0A6C0AQS9"/>
<evidence type="ECO:0000313" key="12">
    <source>
        <dbReference type="EMBL" id="QHS81681.1"/>
    </source>
</evidence>
<keyword evidence="5" id="KW-0255">Endonuclease</keyword>
<evidence type="ECO:0000256" key="3">
    <source>
        <dbReference type="ARBA" id="ARBA00022722"/>
    </source>
</evidence>
<evidence type="ECO:0000256" key="6">
    <source>
        <dbReference type="ARBA" id="ARBA00022763"/>
    </source>
</evidence>
<dbReference type="SUPFAM" id="SSF52980">
    <property type="entry name" value="Restriction endonuclease-like"/>
    <property type="match status" value="1"/>
</dbReference>
<dbReference type="GO" id="GO:0005634">
    <property type="term" value="C:nucleus"/>
    <property type="evidence" value="ECO:0007669"/>
    <property type="project" value="TreeGrafter"/>
</dbReference>
<dbReference type="GO" id="GO:0008821">
    <property type="term" value="F:crossover junction DNA endonuclease activity"/>
    <property type="evidence" value="ECO:0007669"/>
    <property type="project" value="InterPro"/>
</dbReference>
<comment type="cofactor">
    <cofactor evidence="1">
        <name>Mg(2+)</name>
        <dbReference type="ChEBI" id="CHEBI:18420"/>
    </cofactor>
</comment>
<dbReference type="GO" id="GO:0046872">
    <property type="term" value="F:metal ion binding"/>
    <property type="evidence" value="ECO:0007669"/>
    <property type="project" value="UniProtKB-KW"/>
</dbReference>
<dbReference type="GO" id="GO:0048257">
    <property type="term" value="F:3'-flap endonuclease activity"/>
    <property type="evidence" value="ECO:0007669"/>
    <property type="project" value="TreeGrafter"/>
</dbReference>
<dbReference type="EMBL" id="MN740759">
    <property type="protein sequence ID" value="QHS81681.1"/>
    <property type="molecule type" value="Genomic_DNA"/>
</dbReference>
<reference evidence="12" key="1">
    <citation type="journal article" date="2020" name="Nature">
        <title>Giant virus diversity and host interactions through global metagenomics.</title>
        <authorList>
            <person name="Schulz F."/>
            <person name="Roux S."/>
            <person name="Paez-Espino D."/>
            <person name="Jungbluth S."/>
            <person name="Walsh D.A."/>
            <person name="Denef V.J."/>
            <person name="McMahon K.D."/>
            <person name="Konstantinidis K.T."/>
            <person name="Eloe-Fadrosh E.A."/>
            <person name="Kyrpides N.C."/>
            <person name="Woyke T."/>
        </authorList>
    </citation>
    <scope>NUCLEOTIDE SEQUENCE</scope>
    <source>
        <strain evidence="12">GVMAG-S-1101164-72</strain>
    </source>
</reference>
<dbReference type="GO" id="GO:0048476">
    <property type="term" value="C:Holliday junction resolvase complex"/>
    <property type="evidence" value="ECO:0007669"/>
    <property type="project" value="TreeGrafter"/>
</dbReference>
<dbReference type="Gene3D" id="1.10.150.670">
    <property type="entry name" value="Crossover junction endonuclease EME1, DNA-binding domain"/>
    <property type="match status" value="1"/>
</dbReference>
<evidence type="ECO:0000256" key="9">
    <source>
        <dbReference type="ARBA" id="ARBA00023172"/>
    </source>
</evidence>
<keyword evidence="10" id="KW-0234">DNA repair</keyword>
<evidence type="ECO:0000256" key="7">
    <source>
        <dbReference type="ARBA" id="ARBA00022801"/>
    </source>
</evidence>
<dbReference type="GO" id="GO:0000712">
    <property type="term" value="P:resolution of meiotic recombination intermediates"/>
    <property type="evidence" value="ECO:0007669"/>
    <property type="project" value="TreeGrafter"/>
</dbReference>
<dbReference type="InterPro" id="IPR006166">
    <property type="entry name" value="ERCC4_domain"/>
</dbReference>
<sequence>MIYIDTRERYLIPLLPSDQITVQTLPVGDIWIGTDASNGLVIERKSIKDLEASVLDGRYREQRARLLAFCQERVAQPLYILEGAWSSTTGRLSAPALMKIVSRLQAAHGIAVLQTESLEETATLIKALAEYHKEDPTHFVRETQPLRAIDTIHVTKKSNSADPTQFFIACLAQAPGVSPKVAEAIHTTFPSWSQFLAAPEAAIASIVQPNGRKVGPAIAKRLWSLFH</sequence>
<evidence type="ECO:0000256" key="2">
    <source>
        <dbReference type="ARBA" id="ARBA00010015"/>
    </source>
</evidence>
<comment type="similarity">
    <text evidence="2">Belongs to the XPF family.</text>
</comment>
<keyword evidence="7" id="KW-0378">Hydrolase</keyword>
<dbReference type="InterPro" id="IPR010994">
    <property type="entry name" value="RuvA_2-like"/>
</dbReference>
<dbReference type="InterPro" id="IPR033309">
    <property type="entry name" value="Mus81"/>
</dbReference>
<evidence type="ECO:0000256" key="4">
    <source>
        <dbReference type="ARBA" id="ARBA00022723"/>
    </source>
</evidence>
<dbReference type="Pfam" id="PF02732">
    <property type="entry name" value="ERCC4"/>
    <property type="match status" value="1"/>
</dbReference>
<keyword evidence="6" id="KW-0227">DNA damage</keyword>
<keyword evidence="9" id="KW-0233">DNA recombination</keyword>
<dbReference type="GO" id="GO:0006308">
    <property type="term" value="P:DNA catabolic process"/>
    <property type="evidence" value="ECO:0007669"/>
    <property type="project" value="InterPro"/>
</dbReference>
<dbReference type="InterPro" id="IPR011335">
    <property type="entry name" value="Restrct_endonuc-II-like"/>
</dbReference>
<dbReference type="GO" id="GO:0031573">
    <property type="term" value="P:mitotic intra-S DNA damage checkpoint signaling"/>
    <property type="evidence" value="ECO:0007669"/>
    <property type="project" value="TreeGrafter"/>
</dbReference>
<dbReference type="Gene3D" id="3.40.50.10130">
    <property type="match status" value="1"/>
</dbReference>
<accession>A0A6C0AQS9</accession>
<evidence type="ECO:0000256" key="1">
    <source>
        <dbReference type="ARBA" id="ARBA00001946"/>
    </source>
</evidence>
<dbReference type="PANTHER" id="PTHR13451:SF0">
    <property type="entry name" value="CROSSOVER JUNCTION ENDONUCLEASE MUS81"/>
    <property type="match status" value="1"/>
</dbReference>
<organism evidence="12">
    <name type="scientific">viral metagenome</name>
    <dbReference type="NCBI Taxonomy" id="1070528"/>
    <lineage>
        <taxon>unclassified sequences</taxon>
        <taxon>metagenomes</taxon>
        <taxon>organismal metagenomes</taxon>
    </lineage>
</organism>
<keyword evidence="3" id="KW-0540">Nuclease</keyword>
<evidence type="ECO:0000256" key="10">
    <source>
        <dbReference type="ARBA" id="ARBA00023204"/>
    </source>
</evidence>
<evidence type="ECO:0000256" key="8">
    <source>
        <dbReference type="ARBA" id="ARBA00022842"/>
    </source>
</evidence>
<name>A0A6C0AQS9_9ZZZZ</name>
<evidence type="ECO:0000256" key="5">
    <source>
        <dbReference type="ARBA" id="ARBA00022759"/>
    </source>
</evidence>
<dbReference type="InterPro" id="IPR042530">
    <property type="entry name" value="EME1/EME2_C"/>
</dbReference>
<dbReference type="GO" id="GO:0003677">
    <property type="term" value="F:DNA binding"/>
    <property type="evidence" value="ECO:0007669"/>
    <property type="project" value="InterPro"/>
</dbReference>
<proteinExistence type="inferred from homology"/>
<evidence type="ECO:0000259" key="11">
    <source>
        <dbReference type="SMART" id="SM00891"/>
    </source>
</evidence>
<dbReference type="SMART" id="SM00891">
    <property type="entry name" value="ERCC4"/>
    <property type="match status" value="1"/>
</dbReference>
<feature type="domain" description="ERCC4" evidence="11">
    <location>
        <begin position="1"/>
        <end position="85"/>
    </location>
</feature>
<dbReference type="PANTHER" id="PTHR13451">
    <property type="entry name" value="CLASS II CROSSOVER JUNCTION ENDONUCLEASE MUS81"/>
    <property type="match status" value="1"/>
</dbReference>
<dbReference type="SUPFAM" id="SSF47781">
    <property type="entry name" value="RuvA domain 2-like"/>
    <property type="match status" value="1"/>
</dbReference>